<protein>
    <submittedName>
        <fullName evidence="1">CPXCG motif-containing cysteine-rich protein</fullName>
    </submittedName>
</protein>
<evidence type="ECO:0000313" key="2">
    <source>
        <dbReference type="Proteomes" id="UP000765845"/>
    </source>
</evidence>
<proteinExistence type="predicted"/>
<reference evidence="1 2" key="1">
    <citation type="submission" date="2020-04" db="EMBL/GenBank/DDBJ databases">
        <authorList>
            <person name="Yoon J."/>
        </authorList>
    </citation>
    <scope>NUCLEOTIDE SEQUENCE [LARGE SCALE GENOMIC DNA]</scope>
    <source>
        <strain evidence="1 2">KMU-166</strain>
    </source>
</reference>
<evidence type="ECO:0000313" key="1">
    <source>
        <dbReference type="EMBL" id="NKI16262.1"/>
    </source>
</evidence>
<organism evidence="1 2">
    <name type="scientific">Spongiibacter thalassae</name>
    <dbReference type="NCBI Taxonomy" id="2721624"/>
    <lineage>
        <taxon>Bacteria</taxon>
        <taxon>Pseudomonadati</taxon>
        <taxon>Pseudomonadota</taxon>
        <taxon>Gammaproteobacteria</taxon>
        <taxon>Cellvibrionales</taxon>
        <taxon>Spongiibacteraceae</taxon>
        <taxon>Spongiibacter</taxon>
    </lineage>
</organism>
<dbReference type="Proteomes" id="UP000765845">
    <property type="component" value="Unassembled WGS sequence"/>
</dbReference>
<dbReference type="EMBL" id="JAAWWK010000001">
    <property type="protein sequence ID" value="NKI16262.1"/>
    <property type="molecule type" value="Genomic_DNA"/>
</dbReference>
<dbReference type="RefSeq" id="WP_168448790.1">
    <property type="nucleotide sequence ID" value="NZ_JAAWWK010000001.1"/>
</dbReference>
<name>A0ABX1GAR7_9GAMM</name>
<dbReference type="InterPro" id="IPR025990">
    <property type="entry name" value="zinc_ribbon_bacterial"/>
</dbReference>
<dbReference type="Pfam" id="PF14255">
    <property type="entry name" value="Zn_ribbon_21"/>
    <property type="match status" value="1"/>
</dbReference>
<comment type="caution">
    <text evidence="1">The sequence shown here is derived from an EMBL/GenBank/DDBJ whole genome shotgun (WGS) entry which is preliminary data.</text>
</comment>
<accession>A0ABX1GAR7</accession>
<sequence>MNDLETVKEHCPYCGELIELLIDCSEFQQTYTEDCQVCCRPMVVVVQLNSDDRFDSADFDIYVELRSEDEA</sequence>
<gene>
    <name evidence="1" type="ORF">HCU74_02400</name>
</gene>
<keyword evidence="2" id="KW-1185">Reference proteome</keyword>